<reference evidence="2" key="1">
    <citation type="submission" date="2019-02" db="EMBL/GenBank/DDBJ databases">
        <authorList>
            <person name="Gruber-Vodicka R. H."/>
            <person name="Seah K. B. B."/>
        </authorList>
    </citation>
    <scope>NUCLEOTIDE SEQUENCE</scope>
    <source>
        <strain evidence="2">BECK_BZ197</strain>
        <strain evidence="4">BECK_BZ198</strain>
        <strain evidence="3">BECK_BZ199</strain>
    </source>
</reference>
<evidence type="ECO:0000313" key="3">
    <source>
        <dbReference type="EMBL" id="VFK30484.1"/>
    </source>
</evidence>
<accession>A0A450X4C5</accession>
<feature type="region of interest" description="Disordered" evidence="1">
    <location>
        <begin position="1"/>
        <end position="25"/>
    </location>
</feature>
<protein>
    <submittedName>
        <fullName evidence="2">Ferredoxin</fullName>
    </submittedName>
</protein>
<dbReference type="Gene3D" id="3.30.70.20">
    <property type="match status" value="1"/>
</dbReference>
<organism evidence="2">
    <name type="scientific">Candidatus Kentrum sp. MB</name>
    <dbReference type="NCBI Taxonomy" id="2138164"/>
    <lineage>
        <taxon>Bacteria</taxon>
        <taxon>Pseudomonadati</taxon>
        <taxon>Pseudomonadota</taxon>
        <taxon>Gammaproteobacteria</taxon>
        <taxon>Candidatus Kentrum</taxon>
    </lineage>
</organism>
<evidence type="ECO:0000313" key="2">
    <source>
        <dbReference type="EMBL" id="VFK24081.1"/>
    </source>
</evidence>
<dbReference type="AlphaFoldDB" id="A0A450X4C5"/>
<gene>
    <name evidence="2" type="ORF">BECKMB1821G_GA0114241_100721</name>
    <name evidence="4" type="ORF">BECKMB1821H_GA0114242_10192</name>
    <name evidence="3" type="ORF">BECKMB1821I_GA0114274_10162</name>
</gene>
<sequence>MKTHSDTDQVTIPLRPQATAGQDASKDETIGLLRRFYLGNPEVSHSEESVHGQYLPAFLSPYRDSLAIRHDYPLFLASLTDVPSPTNPWSLTKWPVAFSAEGLGVGLSDSQGADVPSERNHIDNFGDDIGIFPLPGLFKKLIADPPIEAGQQRLLEENLVRLEKHVIEIVDRGGETPRDAGTVLDQAALALQDSLRFGEKQQEQLKAGLKQLMERMPAGHFLPFSRRVPLHILAHMARLRFRSQYEKTLRQVERLTTGLSALLEMEKTKSIESIEPRMVLESIGPGGGRFLDPLALSNLMDHSQGSQGMSPERHERVREILEILRDEKTIGMEIPRLILIRDPAADGVCGFSGATLPPELAGEWEPRESSDPFATATALFQEQTVMLIRLARAMRIAALELENTYDAEIHDPWFADFQWQMLSEEEAGLAPVILVIDSASNVVRKGLASLSRLLRADWPLQVLLEVQPSSDPGADADQSISTDSRMELGQLGIGYRRTIVTQTSATRPLHLLEGFAMAFRRERPALHIVDAGYPKGETQPLSPWLMESAAVEGRAHPLFRYDPTLGGKWWIPLSLDGNPQPAFDWATYPFQYRTEDGAVTDIQMTFGFADYALLDPRWQRHFYPAPDNIPDIEEIIHIDQYLALERQQRNNRFPFIWAVYNDPRTRGTKLRRLIVSGTLILACLDRREFWRTLQAQAGVRNHHVETAVARLRAKAEDNAKKEQALLIAEHQAELAKVRQEAGADTLRRLTDTLLSMDFTSAPVMSAPATAPDAPSVSPPIPDTPIRKQDRKPQQPEAASPEPEPDPSPVADEPWIDTPLCTSCNECTDLNPKLFVYNDDKQAELGELTEGAQADLLQAAELCPAHCIYPGVSA</sequence>
<evidence type="ECO:0000313" key="4">
    <source>
        <dbReference type="EMBL" id="VFK75270.1"/>
    </source>
</evidence>
<dbReference type="EMBL" id="CAADGH010000019">
    <property type="protein sequence ID" value="VFK75270.1"/>
    <property type="molecule type" value="Genomic_DNA"/>
</dbReference>
<dbReference type="EMBL" id="CAADFQ010000016">
    <property type="protein sequence ID" value="VFK30484.1"/>
    <property type="molecule type" value="Genomic_DNA"/>
</dbReference>
<feature type="region of interest" description="Disordered" evidence="1">
    <location>
        <begin position="765"/>
        <end position="814"/>
    </location>
</feature>
<dbReference type="SUPFAM" id="SSF54862">
    <property type="entry name" value="4Fe-4S ferredoxins"/>
    <property type="match status" value="1"/>
</dbReference>
<feature type="compositionally biased region" description="Basic and acidic residues" evidence="1">
    <location>
        <begin position="784"/>
        <end position="793"/>
    </location>
</feature>
<name>A0A450X4C5_9GAMM</name>
<evidence type="ECO:0000256" key="1">
    <source>
        <dbReference type="SAM" id="MobiDB-lite"/>
    </source>
</evidence>
<dbReference type="EMBL" id="CAADFO010000007">
    <property type="protein sequence ID" value="VFK24081.1"/>
    <property type="molecule type" value="Genomic_DNA"/>
</dbReference>
<dbReference type="Pfam" id="PF13370">
    <property type="entry name" value="Fer4_13"/>
    <property type="match status" value="1"/>
</dbReference>
<proteinExistence type="predicted"/>